<dbReference type="InterPro" id="IPR000727">
    <property type="entry name" value="T_SNARE_dom"/>
</dbReference>
<comment type="caution">
    <text evidence="4">The sequence shown here is derived from an EMBL/GenBank/DDBJ whole genome shotgun (WGS) entry which is preliminary data.</text>
</comment>
<feature type="transmembrane region" description="Helical" evidence="2">
    <location>
        <begin position="251"/>
        <end position="274"/>
    </location>
</feature>
<dbReference type="Pfam" id="PF05739">
    <property type="entry name" value="SNARE"/>
    <property type="match status" value="1"/>
</dbReference>
<feature type="domain" description="T-SNARE coiled-coil homology" evidence="3">
    <location>
        <begin position="178"/>
        <end position="240"/>
    </location>
</feature>
<dbReference type="SMART" id="SM00397">
    <property type="entry name" value="t_SNARE"/>
    <property type="match status" value="1"/>
</dbReference>
<evidence type="ECO:0000313" key="4">
    <source>
        <dbReference type="EMBL" id="KAF7261648.1"/>
    </source>
</evidence>
<dbReference type="InterPro" id="IPR045242">
    <property type="entry name" value="Syntaxin"/>
</dbReference>
<dbReference type="Pfam" id="PF14523">
    <property type="entry name" value="Syntaxin_2"/>
    <property type="match status" value="1"/>
</dbReference>
<dbReference type="Gene3D" id="1.20.58.70">
    <property type="match status" value="1"/>
</dbReference>
<reference evidence="4" key="1">
    <citation type="submission" date="2019-07" db="EMBL/GenBank/DDBJ databases">
        <title>Annotation for the trematode Paragonimus miyazaki's.</title>
        <authorList>
            <person name="Choi Y.-J."/>
        </authorList>
    </citation>
    <scope>NUCLEOTIDE SEQUENCE</scope>
    <source>
        <strain evidence="4">Japan</strain>
    </source>
</reference>
<keyword evidence="5" id="KW-1185">Reference proteome</keyword>
<comment type="similarity">
    <text evidence="1">Belongs to the syntaxin family.</text>
</comment>
<dbReference type="InterPro" id="IPR010989">
    <property type="entry name" value="SNARE"/>
</dbReference>
<dbReference type="Proteomes" id="UP000822476">
    <property type="component" value="Unassembled WGS sequence"/>
</dbReference>
<dbReference type="PANTHER" id="PTHR19957">
    <property type="entry name" value="SYNTAXIN"/>
    <property type="match status" value="1"/>
</dbReference>
<evidence type="ECO:0000259" key="3">
    <source>
        <dbReference type="PROSITE" id="PS50192"/>
    </source>
</evidence>
<organism evidence="4 5">
    <name type="scientific">Paragonimus skrjabini miyazakii</name>
    <dbReference type="NCBI Taxonomy" id="59628"/>
    <lineage>
        <taxon>Eukaryota</taxon>
        <taxon>Metazoa</taxon>
        <taxon>Spiralia</taxon>
        <taxon>Lophotrochozoa</taxon>
        <taxon>Platyhelminthes</taxon>
        <taxon>Trematoda</taxon>
        <taxon>Digenea</taxon>
        <taxon>Plagiorchiida</taxon>
        <taxon>Troglotremata</taxon>
        <taxon>Troglotrematidae</taxon>
        <taxon>Paragonimus</taxon>
    </lineage>
</organism>
<dbReference type="PANTHER" id="PTHR19957:SF38">
    <property type="entry name" value="LD27581P"/>
    <property type="match status" value="1"/>
</dbReference>
<dbReference type="InterPro" id="IPR006011">
    <property type="entry name" value="Syntaxin_N"/>
</dbReference>
<name>A0A8S9ZBR7_9TREM</name>
<keyword evidence="2" id="KW-0812">Transmembrane</keyword>
<dbReference type="GO" id="GO:0031201">
    <property type="term" value="C:SNARE complex"/>
    <property type="evidence" value="ECO:0007669"/>
    <property type="project" value="TreeGrafter"/>
</dbReference>
<dbReference type="GO" id="GO:0006886">
    <property type="term" value="P:intracellular protein transport"/>
    <property type="evidence" value="ECO:0007669"/>
    <property type="project" value="TreeGrafter"/>
</dbReference>
<dbReference type="Gene3D" id="1.20.5.110">
    <property type="match status" value="1"/>
</dbReference>
<evidence type="ECO:0000256" key="1">
    <source>
        <dbReference type="ARBA" id="ARBA00009063"/>
    </source>
</evidence>
<dbReference type="GO" id="GO:0000149">
    <property type="term" value="F:SNARE binding"/>
    <property type="evidence" value="ECO:0007669"/>
    <property type="project" value="TreeGrafter"/>
</dbReference>
<protein>
    <recommendedName>
        <fullName evidence="3">t-SNARE coiled-coil homology domain-containing protein</fullName>
    </recommendedName>
</protein>
<dbReference type="PROSITE" id="PS50192">
    <property type="entry name" value="T_SNARE"/>
    <property type="match status" value="1"/>
</dbReference>
<dbReference type="GO" id="GO:0012505">
    <property type="term" value="C:endomembrane system"/>
    <property type="evidence" value="ECO:0007669"/>
    <property type="project" value="TreeGrafter"/>
</dbReference>
<dbReference type="OrthoDB" id="6272222at2759"/>
<accession>A0A8S9ZBR7</accession>
<dbReference type="AlphaFoldDB" id="A0A8S9ZBR7"/>
<evidence type="ECO:0000313" key="5">
    <source>
        <dbReference type="Proteomes" id="UP000822476"/>
    </source>
</evidence>
<dbReference type="GO" id="GO:0005484">
    <property type="term" value="F:SNAP receptor activity"/>
    <property type="evidence" value="ECO:0007669"/>
    <property type="project" value="TreeGrafter"/>
</dbReference>
<sequence length="279" mass="31205">MCEENNAASEHLQGISQNVKKISQLILNQNITISGDSKMKADLLNQKEKDATRLIEATSAKFTELVGCSNMDQISAERLKSDFQRVLQRFQRVQSSTVILVHYRATSWIIARTNGNLEYGLMLKAIKLRLLTRRSDPPVADLLGINSEDDLPTVPLPHQTGAIQTQLNRADHEDVHELGYVLQQEDEMQSIEEDIVNVNVIFERLSALVYDQRTAVDSIEDNVQSALSNQEAGTAQLIRAADSRQHARKRCCICSIVLTTVLGVIVLILIIIYAPRSNN</sequence>
<keyword evidence="2" id="KW-0472">Membrane</keyword>
<dbReference type="GO" id="GO:0048278">
    <property type="term" value="P:vesicle docking"/>
    <property type="evidence" value="ECO:0007669"/>
    <property type="project" value="TreeGrafter"/>
</dbReference>
<gene>
    <name evidence="4" type="ORF">EG68_00908</name>
</gene>
<evidence type="ECO:0000256" key="2">
    <source>
        <dbReference type="SAM" id="Phobius"/>
    </source>
</evidence>
<dbReference type="GO" id="GO:0006906">
    <property type="term" value="P:vesicle fusion"/>
    <property type="evidence" value="ECO:0007669"/>
    <property type="project" value="TreeGrafter"/>
</dbReference>
<keyword evidence="2" id="KW-1133">Transmembrane helix</keyword>
<proteinExistence type="inferred from homology"/>
<dbReference type="EMBL" id="JTDE01000305">
    <property type="protein sequence ID" value="KAF7261648.1"/>
    <property type="molecule type" value="Genomic_DNA"/>
</dbReference>
<dbReference type="SUPFAM" id="SSF47661">
    <property type="entry name" value="t-snare proteins"/>
    <property type="match status" value="1"/>
</dbReference>